<dbReference type="PROSITE" id="PS50010">
    <property type="entry name" value="DH_2"/>
    <property type="match status" value="1"/>
</dbReference>
<comment type="caution">
    <text evidence="4">The sequence shown here is derived from an EMBL/GenBank/DDBJ whole genome shotgun (WGS) entry which is preliminary data.</text>
</comment>
<feature type="region of interest" description="Disordered" evidence="1">
    <location>
        <begin position="71"/>
        <end position="135"/>
    </location>
</feature>
<feature type="domain" description="PH" evidence="2">
    <location>
        <begin position="436"/>
        <end position="512"/>
    </location>
</feature>
<dbReference type="Gene3D" id="1.20.900.10">
    <property type="entry name" value="Dbl homology (DH) domain"/>
    <property type="match status" value="1"/>
</dbReference>
<evidence type="ECO:0000259" key="3">
    <source>
        <dbReference type="PROSITE" id="PS50010"/>
    </source>
</evidence>
<dbReference type="SUPFAM" id="SSF50729">
    <property type="entry name" value="PH domain-like"/>
    <property type="match status" value="1"/>
</dbReference>
<dbReference type="SMART" id="SM00325">
    <property type="entry name" value="RhoGEF"/>
    <property type="match status" value="1"/>
</dbReference>
<dbReference type="PROSITE" id="PS50003">
    <property type="entry name" value="PH_DOMAIN"/>
    <property type="match status" value="1"/>
</dbReference>
<evidence type="ECO:0000259" key="2">
    <source>
        <dbReference type="PROSITE" id="PS50003"/>
    </source>
</evidence>
<organism evidence="4 5">
    <name type="scientific">Tegillarca granosa</name>
    <name type="common">Malaysian cockle</name>
    <name type="synonym">Anadara granosa</name>
    <dbReference type="NCBI Taxonomy" id="220873"/>
    <lineage>
        <taxon>Eukaryota</taxon>
        <taxon>Metazoa</taxon>
        <taxon>Spiralia</taxon>
        <taxon>Lophotrochozoa</taxon>
        <taxon>Mollusca</taxon>
        <taxon>Bivalvia</taxon>
        <taxon>Autobranchia</taxon>
        <taxon>Pteriomorphia</taxon>
        <taxon>Arcoida</taxon>
        <taxon>Arcoidea</taxon>
        <taxon>Arcidae</taxon>
        <taxon>Tegillarca</taxon>
    </lineage>
</organism>
<dbReference type="PANTHER" id="PTHR12673">
    <property type="entry name" value="FACIOGENITAL DYSPLASIA PROTEIN"/>
    <property type="match status" value="1"/>
</dbReference>
<accession>A0ABQ9E9V8</accession>
<dbReference type="InterPro" id="IPR000219">
    <property type="entry name" value="DH_dom"/>
</dbReference>
<dbReference type="InterPro" id="IPR051092">
    <property type="entry name" value="FYVE_RhoGEF_PH"/>
</dbReference>
<feature type="domain" description="DH" evidence="3">
    <location>
        <begin position="217"/>
        <end position="304"/>
    </location>
</feature>
<dbReference type="EMBL" id="JARBDR010000918">
    <property type="protein sequence ID" value="KAJ8302133.1"/>
    <property type="molecule type" value="Genomic_DNA"/>
</dbReference>
<dbReference type="SUPFAM" id="SSF48065">
    <property type="entry name" value="DBL homology domain (DH-domain)"/>
    <property type="match status" value="1"/>
</dbReference>
<dbReference type="InterPro" id="IPR035899">
    <property type="entry name" value="DBL_dom_sf"/>
</dbReference>
<sequence length="518" mass="59260">MCIGIMSEDLTVDANKEINRKFCSTSAETLDTVPAIVVSNEWEDSVCHSPPESPVFLRKFDSCSSSDSIQASGSFEKQGHALQTGSRNSSGSYSELTDSLKKRNETNIKQSGLLDVHSENRHTNDKNENKDLQKDEFVGKSVLRRKAASRHIQRRSRVSRTSSSGSSITLRNKRDSVNSDVFEDCKESFSFSDGSSDEYCECRSVSYYEVEKSTIVKLRRIVNELVNTEKTYVKNLYLIDQVFQEKIKKENAKQNLMPPEIIPQMFSNIASIYQFHSGYLLSNLENRVANWETSQKIGDIMKDYIKHLPENSEDLKDAKDALVLVTEATTHANEALKNEKFQKLMEFNDLLLVCSQYLLGKFKIKDQLDVEGMEVVEKEDSEYIQLVNGEENFDVPDSFYVRSPKKIVQFCYGSENSEDIDWCSLIKDVIEKFQVKRRSFFRESMLVIDTKLNRTSSDMHPSGSYNLKLSTFERAGEENIFKLVTGNKTLYLYSDTQKSNKKWMDVLTKMVSSESSDQ</sequence>
<feature type="compositionally biased region" description="Polar residues" evidence="1">
    <location>
        <begin position="81"/>
        <end position="97"/>
    </location>
</feature>
<keyword evidence="5" id="KW-1185">Reference proteome</keyword>
<name>A0ABQ9E9V8_TEGGR</name>
<dbReference type="InterPro" id="IPR001849">
    <property type="entry name" value="PH_domain"/>
</dbReference>
<evidence type="ECO:0000313" key="4">
    <source>
        <dbReference type="EMBL" id="KAJ8302133.1"/>
    </source>
</evidence>
<feature type="compositionally biased region" description="Basic and acidic residues" evidence="1">
    <location>
        <begin position="116"/>
        <end position="135"/>
    </location>
</feature>
<dbReference type="PANTHER" id="PTHR12673:SF241">
    <property type="entry name" value="DH DOMAIN-CONTAINING PROTEIN"/>
    <property type="match status" value="1"/>
</dbReference>
<evidence type="ECO:0000313" key="5">
    <source>
        <dbReference type="Proteomes" id="UP001217089"/>
    </source>
</evidence>
<gene>
    <name evidence="4" type="ORF">KUTeg_021120</name>
</gene>
<proteinExistence type="predicted"/>
<protein>
    <submittedName>
        <fullName evidence="4">Uncharacterized protein</fullName>
    </submittedName>
</protein>
<dbReference type="Gene3D" id="2.30.29.30">
    <property type="entry name" value="Pleckstrin-homology domain (PH domain)/Phosphotyrosine-binding domain (PTB)"/>
    <property type="match status" value="2"/>
</dbReference>
<dbReference type="Proteomes" id="UP001217089">
    <property type="component" value="Unassembled WGS sequence"/>
</dbReference>
<dbReference type="InterPro" id="IPR011993">
    <property type="entry name" value="PH-like_dom_sf"/>
</dbReference>
<feature type="region of interest" description="Disordered" evidence="1">
    <location>
        <begin position="147"/>
        <end position="172"/>
    </location>
</feature>
<dbReference type="Pfam" id="PF00621">
    <property type="entry name" value="RhoGEF"/>
    <property type="match status" value="1"/>
</dbReference>
<evidence type="ECO:0000256" key="1">
    <source>
        <dbReference type="SAM" id="MobiDB-lite"/>
    </source>
</evidence>
<reference evidence="4 5" key="1">
    <citation type="submission" date="2022-12" db="EMBL/GenBank/DDBJ databases">
        <title>Chromosome-level genome of Tegillarca granosa.</title>
        <authorList>
            <person name="Kim J."/>
        </authorList>
    </citation>
    <scope>NUCLEOTIDE SEQUENCE [LARGE SCALE GENOMIC DNA]</scope>
    <source>
        <strain evidence="4">Teg-2019</strain>
        <tissue evidence="4">Adductor muscle</tissue>
    </source>
</reference>
<feature type="compositionally biased region" description="Basic residues" evidence="1">
    <location>
        <begin position="147"/>
        <end position="158"/>
    </location>
</feature>